<evidence type="ECO:0000313" key="3">
    <source>
        <dbReference type="EMBL" id="AFZ68028.1"/>
    </source>
</evidence>
<organism evidence="3 4">
    <name type="scientific">Deinococcus peraridilitoris (strain DSM 19664 / LMG 22246 / CIP 109416 / KR-200)</name>
    <dbReference type="NCBI Taxonomy" id="937777"/>
    <lineage>
        <taxon>Bacteria</taxon>
        <taxon>Thermotogati</taxon>
        <taxon>Deinococcota</taxon>
        <taxon>Deinococci</taxon>
        <taxon>Deinococcales</taxon>
        <taxon>Deinococcaceae</taxon>
        <taxon>Deinococcus</taxon>
    </lineage>
</organism>
<dbReference type="RefSeq" id="WP_015236330.1">
    <property type="nucleotide sequence ID" value="NC_019793.1"/>
</dbReference>
<evidence type="ECO:0000256" key="2">
    <source>
        <dbReference type="SAM" id="SignalP"/>
    </source>
</evidence>
<evidence type="ECO:0000256" key="1">
    <source>
        <dbReference type="SAM" id="MobiDB-lite"/>
    </source>
</evidence>
<dbReference type="Proteomes" id="UP000010467">
    <property type="component" value="Chromosome"/>
</dbReference>
<protein>
    <submittedName>
        <fullName evidence="3">Deltaproteobacterial GC-motif protein sorting domain protein</fullName>
    </submittedName>
</protein>
<dbReference type="AlphaFoldDB" id="L0A299"/>
<feature type="chain" id="PRO_5003939526" evidence="2">
    <location>
        <begin position="25"/>
        <end position="81"/>
    </location>
</feature>
<proteinExistence type="predicted"/>
<feature type="region of interest" description="Disordered" evidence="1">
    <location>
        <begin position="24"/>
        <end position="44"/>
    </location>
</feature>
<feature type="compositionally biased region" description="Low complexity" evidence="1">
    <location>
        <begin position="26"/>
        <end position="40"/>
    </location>
</feature>
<dbReference type="KEGG" id="dpd:Deipe_2563"/>
<dbReference type="NCBIfam" id="NF041742">
    <property type="entry name" value="WGxxGxxG_fam"/>
    <property type="match status" value="1"/>
</dbReference>
<dbReference type="EMBL" id="CP003382">
    <property type="protein sequence ID" value="AFZ68028.1"/>
    <property type="molecule type" value="Genomic_DNA"/>
</dbReference>
<gene>
    <name evidence="3" type="ordered locus">Deipe_2563</name>
</gene>
<evidence type="ECO:0000313" key="4">
    <source>
        <dbReference type="Proteomes" id="UP000010467"/>
    </source>
</evidence>
<feature type="signal peptide" evidence="2">
    <location>
        <begin position="1"/>
        <end position="24"/>
    </location>
</feature>
<name>L0A299_DEIPD</name>
<dbReference type="STRING" id="937777.Deipe_2563"/>
<dbReference type="HOGENOM" id="CLU_2568181_0_0_0"/>
<reference evidence="4" key="1">
    <citation type="submission" date="2012-03" db="EMBL/GenBank/DDBJ databases">
        <title>Complete sequence of chromosome of Deinococcus peraridilitoris DSM 19664.</title>
        <authorList>
            <person name="Lucas S."/>
            <person name="Copeland A."/>
            <person name="Lapidus A."/>
            <person name="Glavina del Rio T."/>
            <person name="Dalin E."/>
            <person name="Tice H."/>
            <person name="Bruce D."/>
            <person name="Goodwin L."/>
            <person name="Pitluck S."/>
            <person name="Peters L."/>
            <person name="Mikhailova N."/>
            <person name="Lu M."/>
            <person name="Kyrpides N."/>
            <person name="Mavromatis K."/>
            <person name="Ivanova N."/>
            <person name="Brettin T."/>
            <person name="Detter J.C."/>
            <person name="Han C."/>
            <person name="Larimer F."/>
            <person name="Land M."/>
            <person name="Hauser L."/>
            <person name="Markowitz V."/>
            <person name="Cheng J.-F."/>
            <person name="Hugenholtz P."/>
            <person name="Woyke T."/>
            <person name="Wu D."/>
            <person name="Pukall R."/>
            <person name="Steenblock K."/>
            <person name="Brambilla E."/>
            <person name="Klenk H.-P."/>
            <person name="Eisen J.A."/>
        </authorList>
    </citation>
    <scope>NUCLEOTIDE SEQUENCE [LARGE SCALE GENOMIC DNA]</scope>
    <source>
        <strain evidence="4">DSM 19664 / LMG 22246 / CIP 109416 / KR-200</strain>
    </source>
</reference>
<sequence>MMSKRTVKTLLALTLAIAPMTALAQTDTGTGTTGTTGTTTMDNRDDRGFPWGLLGLLGLAGLMPKKRETVVVDDRSGTATR</sequence>
<keyword evidence="4" id="KW-1185">Reference proteome</keyword>
<keyword evidence="2" id="KW-0732">Signal</keyword>
<accession>L0A299</accession>
<dbReference type="PATRIC" id="fig|937777.3.peg.2571"/>